<evidence type="ECO:0000313" key="4">
    <source>
        <dbReference type="Proteomes" id="UP001140560"/>
    </source>
</evidence>
<dbReference type="OrthoDB" id="5430054at2759"/>
<organism evidence="3 4">
    <name type="scientific">Neocucurbitaria cava</name>
    <dbReference type="NCBI Taxonomy" id="798079"/>
    <lineage>
        <taxon>Eukaryota</taxon>
        <taxon>Fungi</taxon>
        <taxon>Dikarya</taxon>
        <taxon>Ascomycota</taxon>
        <taxon>Pezizomycotina</taxon>
        <taxon>Dothideomycetes</taxon>
        <taxon>Pleosporomycetidae</taxon>
        <taxon>Pleosporales</taxon>
        <taxon>Pleosporineae</taxon>
        <taxon>Cucurbitariaceae</taxon>
        <taxon>Neocucurbitaria</taxon>
    </lineage>
</organism>
<protein>
    <submittedName>
        <fullName evidence="3">Uncharacterized protein</fullName>
    </submittedName>
</protein>
<dbReference type="AlphaFoldDB" id="A0A9W8Y4E4"/>
<comment type="caution">
    <text evidence="3">The sequence shown here is derived from an EMBL/GenBank/DDBJ whole genome shotgun (WGS) entry which is preliminary data.</text>
</comment>
<proteinExistence type="predicted"/>
<keyword evidence="4" id="KW-1185">Reference proteome</keyword>
<keyword evidence="1" id="KW-0175">Coiled coil</keyword>
<evidence type="ECO:0000313" key="3">
    <source>
        <dbReference type="EMBL" id="KAJ4365714.1"/>
    </source>
</evidence>
<accession>A0A9W8Y4E4</accession>
<dbReference type="EMBL" id="JAPEUY010000015">
    <property type="protein sequence ID" value="KAJ4365714.1"/>
    <property type="molecule type" value="Genomic_DNA"/>
</dbReference>
<gene>
    <name evidence="3" type="ORF">N0V83_008334</name>
</gene>
<reference evidence="3" key="1">
    <citation type="submission" date="2022-10" db="EMBL/GenBank/DDBJ databases">
        <title>Tapping the CABI collections for fungal endophytes: first genome assemblies for Collariella, Neodidymelliopsis, Ascochyta clinopodiicola, Didymella pomorum, Didymosphaeria variabile, Neocosmospora piperis and Neocucurbitaria cava.</title>
        <authorList>
            <person name="Hill R."/>
        </authorList>
    </citation>
    <scope>NUCLEOTIDE SEQUENCE</scope>
    <source>
        <strain evidence="3">IMI 356814</strain>
    </source>
</reference>
<feature type="coiled-coil region" evidence="1">
    <location>
        <begin position="137"/>
        <end position="262"/>
    </location>
</feature>
<sequence>MQDCILHAKSNFPELKGPKHESTEEAITRFVKQYEQLSEPLRDSKGRLGRADKTKKDLYRLEYDHSELKGQYSSLSIDYKALKTRHLQETDQLKHEISRIRFENTELISSHGVKLRNEQTALQREKAQLKSMLEGQLRKAREDSKEKTKAIEDLNAQIYQERTQWNVHVKRLEGDKSVLESRLESAQTETESCIKDVELKAENRLHRERGKYEELIASLESQIAQLKNEAQEELLTQTQQLIKEHEAESSALRNVIEEFKVASTQREHFKGLTDRDVAGHFLRLANDIEDFSRLGWEFRKEQDWPFTEDRLRQFNHKNTRKLKQQIVQNTMWVILFEHVFRSPFRILGVDGKDIDADWIGIYAPERSRYESAKAFLGAIEPSAPQGRLKEGYEEAVKTAVSAICRALDKVAIVEAREQKILEGILRLSAKIWLEFCSQRYRLMVVMSKGSGDILTSMGSATGSLSLIVRPDLKRYGDSQGRDLERASQIRELRDLIRYRYALDVEIWGMRDVKWYQRDTLRTKMTRADAALATIKSTLENWDRAEFFQTDGEYRRFREIKRRIVDGDKRNWTANPPWERGEIDPRMGPHEKDGRPIQYDIRVSMTRS</sequence>
<dbReference type="Proteomes" id="UP001140560">
    <property type="component" value="Unassembled WGS sequence"/>
</dbReference>
<feature type="compositionally biased region" description="Basic and acidic residues" evidence="2">
    <location>
        <begin position="578"/>
        <end position="594"/>
    </location>
</feature>
<name>A0A9W8Y4E4_9PLEO</name>
<feature type="region of interest" description="Disordered" evidence="2">
    <location>
        <begin position="575"/>
        <end position="594"/>
    </location>
</feature>
<evidence type="ECO:0000256" key="1">
    <source>
        <dbReference type="SAM" id="Coils"/>
    </source>
</evidence>
<evidence type="ECO:0000256" key="2">
    <source>
        <dbReference type="SAM" id="MobiDB-lite"/>
    </source>
</evidence>